<reference evidence="2" key="1">
    <citation type="submission" date="2021-01" db="UniProtKB">
        <authorList>
            <consortium name="EnsemblPlants"/>
        </authorList>
    </citation>
    <scope>IDENTIFICATION</scope>
</reference>
<sequence>MGQQANYDQPYPPAPQAQYNPQEAPPAIGVPKYIAPELVLRGPTPTKVKLGLLEGFFTGLCCCCCIDGGCCCCNPSVSF</sequence>
<evidence type="ECO:0000313" key="2">
    <source>
        <dbReference type="EnsemblPlants" id="Kaladp0022s0113.1.v1.1"/>
    </source>
</evidence>
<dbReference type="EnsemblPlants" id="Kaladp0022s0113.1.v1.1">
    <property type="protein sequence ID" value="Kaladp0022s0113.1.v1.1"/>
    <property type="gene ID" value="Kaladp0022s0113.v1.1"/>
</dbReference>
<proteinExistence type="predicted"/>
<evidence type="ECO:0000313" key="3">
    <source>
        <dbReference type="Proteomes" id="UP000594263"/>
    </source>
</evidence>
<organism evidence="2 3">
    <name type="scientific">Kalanchoe fedtschenkoi</name>
    <name type="common">Lavender scallops</name>
    <name type="synonym">South American air plant</name>
    <dbReference type="NCBI Taxonomy" id="63787"/>
    <lineage>
        <taxon>Eukaryota</taxon>
        <taxon>Viridiplantae</taxon>
        <taxon>Streptophyta</taxon>
        <taxon>Embryophyta</taxon>
        <taxon>Tracheophyta</taxon>
        <taxon>Spermatophyta</taxon>
        <taxon>Magnoliopsida</taxon>
        <taxon>eudicotyledons</taxon>
        <taxon>Gunneridae</taxon>
        <taxon>Pentapetalae</taxon>
        <taxon>Saxifragales</taxon>
        <taxon>Crassulaceae</taxon>
        <taxon>Kalanchoe</taxon>
    </lineage>
</organism>
<dbReference type="AlphaFoldDB" id="A0A7N0T4E6"/>
<keyword evidence="3" id="KW-1185">Reference proteome</keyword>
<name>A0A7N0T4E6_KALFE</name>
<accession>A0A7N0T4E6</accession>
<feature type="region of interest" description="Disordered" evidence="1">
    <location>
        <begin position="1"/>
        <end position="24"/>
    </location>
</feature>
<dbReference type="Proteomes" id="UP000594263">
    <property type="component" value="Unplaced"/>
</dbReference>
<evidence type="ECO:0000256" key="1">
    <source>
        <dbReference type="SAM" id="MobiDB-lite"/>
    </source>
</evidence>
<protein>
    <recommendedName>
        <fullName evidence="4">Cysteine-rich transmembrane CYSTM domain-containing protein</fullName>
    </recommendedName>
</protein>
<evidence type="ECO:0008006" key="4">
    <source>
        <dbReference type="Google" id="ProtNLM"/>
    </source>
</evidence>
<dbReference type="Gramene" id="Kaladp0022s0113.1.v1.1">
    <property type="protein sequence ID" value="Kaladp0022s0113.1.v1.1"/>
    <property type="gene ID" value="Kaladp0022s0113.v1.1"/>
</dbReference>